<dbReference type="AlphaFoldDB" id="A0A1S3IMT4"/>
<dbReference type="PROSITE" id="PS50082">
    <property type="entry name" value="WD_REPEATS_2"/>
    <property type="match status" value="5"/>
</dbReference>
<dbReference type="PROSITE" id="PS00678">
    <property type="entry name" value="WD_REPEATS_1"/>
    <property type="match status" value="2"/>
</dbReference>
<dbReference type="GO" id="GO:0031514">
    <property type="term" value="C:motile cilium"/>
    <property type="evidence" value="ECO:0007669"/>
    <property type="project" value="UniProtKB-SubCell"/>
</dbReference>
<dbReference type="InterPro" id="IPR011047">
    <property type="entry name" value="Quinoprotein_ADH-like_sf"/>
</dbReference>
<dbReference type="FunFam" id="2.130.10.10:FF:001320">
    <property type="entry name" value="Predicted protein"/>
    <property type="match status" value="1"/>
</dbReference>
<dbReference type="OrthoDB" id="6252103at2759"/>
<keyword evidence="5" id="KW-0677">Repeat</keyword>
<dbReference type="InterPro" id="IPR036322">
    <property type="entry name" value="WD40_repeat_dom_sf"/>
</dbReference>
<reference evidence="16" key="1">
    <citation type="submission" date="2025-08" db="UniProtKB">
        <authorList>
            <consortium name="RefSeq"/>
        </authorList>
    </citation>
    <scope>IDENTIFICATION</scope>
    <source>
        <tissue evidence="16">Gonads</tissue>
    </source>
</reference>
<dbReference type="GO" id="GO:0005930">
    <property type="term" value="C:axoneme"/>
    <property type="evidence" value="ECO:0007669"/>
    <property type="project" value="UniProtKB-ARBA"/>
</dbReference>
<evidence type="ECO:0000256" key="8">
    <source>
        <dbReference type="ARBA" id="ARBA00023273"/>
    </source>
</evidence>
<comment type="function">
    <text evidence="11">Microtubule inner protein (MIP) part of the dynein-decorated doublet microtubules (DMTs) in cilia axoneme. Important for proper ciliary and flagellar beating. May act in cooperation with CFAP45 and axonemal dynein subunit DNAH11. May play a role in cell growth and/or survival.</text>
</comment>
<comment type="similarity">
    <text evidence="9">Belongs to the CFAP52 family.</text>
</comment>
<keyword evidence="7" id="KW-0969">Cilium</keyword>
<feature type="repeat" description="WD" evidence="13">
    <location>
        <begin position="602"/>
        <end position="637"/>
    </location>
</feature>
<dbReference type="InterPro" id="IPR015943">
    <property type="entry name" value="WD40/YVTN_repeat-like_dom_sf"/>
</dbReference>
<comment type="subunit">
    <text evidence="12">Microtubule inner protein component of sperm flagellar doublet microtubules. Interacts with BRCA2. Interacts with the CCT chaperonin complex. Interacts with HSP70. Interacts with AK8. Interacts with CFAP45. Interacts with DNAI1. Interacts with IQDC.</text>
</comment>
<dbReference type="InterPro" id="IPR001680">
    <property type="entry name" value="WD40_rpt"/>
</dbReference>
<dbReference type="Pfam" id="PF23409">
    <property type="entry name" value="Beta-prop_EML"/>
    <property type="match status" value="1"/>
</dbReference>
<evidence type="ECO:0000256" key="13">
    <source>
        <dbReference type="PROSITE-ProRule" id="PRU00221"/>
    </source>
</evidence>
<dbReference type="PROSITE" id="PS50294">
    <property type="entry name" value="WD_REPEATS_REGION"/>
    <property type="match status" value="3"/>
</dbReference>
<gene>
    <name evidence="16" type="primary">LOC106165539</name>
</gene>
<dbReference type="Gene3D" id="2.130.10.10">
    <property type="entry name" value="YVTN repeat-like/Quinoprotein amine dehydrogenase"/>
    <property type="match status" value="3"/>
</dbReference>
<dbReference type="FunFam" id="2.130.10.10:FF:000173">
    <property type="entry name" value="Cilia- and flagella-associated protein 52"/>
    <property type="match status" value="1"/>
</dbReference>
<dbReference type="Pfam" id="PF00400">
    <property type="entry name" value="WD40"/>
    <property type="match status" value="5"/>
</dbReference>
<dbReference type="InParanoid" id="A0A1S3IMT4"/>
<keyword evidence="4 13" id="KW-0853">WD repeat</keyword>
<evidence type="ECO:0000256" key="5">
    <source>
        <dbReference type="ARBA" id="ARBA00022737"/>
    </source>
</evidence>
<dbReference type="Proteomes" id="UP000085678">
    <property type="component" value="Unplaced"/>
</dbReference>
<keyword evidence="8" id="KW-0966">Cell projection</keyword>
<dbReference type="InterPro" id="IPR055439">
    <property type="entry name" value="Beta-prop_EML_1st"/>
</dbReference>
<evidence type="ECO:0000313" key="16">
    <source>
        <dbReference type="RefSeq" id="XP_013399206.1"/>
    </source>
</evidence>
<evidence type="ECO:0000256" key="4">
    <source>
        <dbReference type="ARBA" id="ARBA00022574"/>
    </source>
</evidence>
<dbReference type="PANTHER" id="PTHR13720:SF14">
    <property type="entry name" value="CILIA- AND FLAGELLA-ASSOCIATED PROTEIN 52"/>
    <property type="match status" value="1"/>
</dbReference>
<dbReference type="SUPFAM" id="SSF50978">
    <property type="entry name" value="WD40 repeat-like"/>
    <property type="match status" value="1"/>
</dbReference>
<dbReference type="SUPFAM" id="SSF50998">
    <property type="entry name" value="Quinoprotein alcohol dehydrogenase-like"/>
    <property type="match status" value="1"/>
</dbReference>
<evidence type="ECO:0000256" key="12">
    <source>
        <dbReference type="ARBA" id="ARBA00047117"/>
    </source>
</evidence>
<evidence type="ECO:0000256" key="11">
    <source>
        <dbReference type="ARBA" id="ARBA00046056"/>
    </source>
</evidence>
<dbReference type="GeneID" id="106165539"/>
<keyword evidence="6 16" id="KW-0282">Flagellum</keyword>
<keyword evidence="3" id="KW-0963">Cytoplasm</keyword>
<dbReference type="InterPro" id="IPR050630">
    <property type="entry name" value="WD_repeat_EMAP"/>
</dbReference>
<dbReference type="InterPro" id="IPR019775">
    <property type="entry name" value="WD40_repeat_CS"/>
</dbReference>
<evidence type="ECO:0000259" key="14">
    <source>
        <dbReference type="Pfam" id="PF23409"/>
    </source>
</evidence>
<dbReference type="FunFam" id="2.130.10.10:FF:000207">
    <property type="entry name" value="Cilia- and flagella-associated protein 52"/>
    <property type="match status" value="1"/>
</dbReference>
<sequence length="637" mass="69946">MAAQSPIANGDDPGSLQRLSLIGFDGTIPGGLIVHPDRQNLIYGLGDTVIIEDIGTQEQVLLSEHTNKVTTIAVSKSGKYIASGQMTYMGFAADVIIWNYAERVKHCKCSLHKVKIEALAFSPNDLYLVTLGGQDDGSIIVWNIETKQAICGAPAQVLSAGSASCVVFANNRDDLFVSAGLGTLRVWTLDVTNRKIRPEEVSMGQLKRDIRCMQMSDDDSFVYCGTTTGDLLGINVGSKMFQYIGPEKERFSKGVTAMALLKNGEILVGAGDSTVATVKGKDNAFKRTKKSKKLNQAGEVTSIALRGEGHQFFCGTSKSHIYQFNHSEFKETLVRTAHYPAITDIEFPYGTSELFGTSSFQEICIWHRATTQELRRIVVPNMTCNAIAFSRDGKYIASAWSDASVRFFLPESGKFIFDIKQAHKREVTALALTPDGMHVISGGGEGQVRVWKIKECYTNKGKTYTNELVGEMKEHKATVSCIKVTEDGKSCVTASKDGTCIMWDLERFVRSQIIFANTQFNCVCFYHGQNQQPCQIIASGTDRKIGYWETFDGSTIREVEGSLSSDINGMDITADGKYFVTGGADKLIKVWSYDDGKVTHVGKGHAMAVTKVKICPNSQYIVSVSEDGAIYIWSFPH</sequence>
<dbReference type="KEGG" id="lak:106165539"/>
<feature type="repeat" description="WD" evidence="13">
    <location>
        <begin position="472"/>
        <end position="506"/>
    </location>
</feature>
<feature type="repeat" description="WD" evidence="13">
    <location>
        <begin position="560"/>
        <end position="601"/>
    </location>
</feature>
<dbReference type="STRING" id="7574.A0A1S3IMT4"/>
<protein>
    <recommendedName>
        <fullName evidence="10">Cilia- and flagella-associated protein 52</fullName>
    </recommendedName>
</protein>
<dbReference type="FunCoup" id="A0A1S3IMT4">
    <property type="interactions" value="10"/>
</dbReference>
<feature type="domain" description="EML-like first beta-propeller" evidence="14">
    <location>
        <begin position="63"/>
        <end position="323"/>
    </location>
</feature>
<organism evidence="15 16">
    <name type="scientific">Lingula anatina</name>
    <name type="common">Brachiopod</name>
    <name type="synonym">Lingula unguis</name>
    <dbReference type="NCBI Taxonomy" id="7574"/>
    <lineage>
        <taxon>Eukaryota</taxon>
        <taxon>Metazoa</taxon>
        <taxon>Spiralia</taxon>
        <taxon>Lophotrochozoa</taxon>
        <taxon>Brachiopoda</taxon>
        <taxon>Linguliformea</taxon>
        <taxon>Lingulata</taxon>
        <taxon>Lingulida</taxon>
        <taxon>Linguloidea</taxon>
        <taxon>Lingulidae</taxon>
        <taxon>Lingula</taxon>
    </lineage>
</organism>
<dbReference type="OMA" id="RIMVYNF"/>
<evidence type="ECO:0000256" key="9">
    <source>
        <dbReference type="ARBA" id="ARBA00029456"/>
    </source>
</evidence>
<dbReference type="RefSeq" id="XP_013399206.1">
    <property type="nucleotide sequence ID" value="XM_013543752.1"/>
</dbReference>
<evidence type="ECO:0000256" key="7">
    <source>
        <dbReference type="ARBA" id="ARBA00023069"/>
    </source>
</evidence>
<dbReference type="PANTHER" id="PTHR13720">
    <property type="entry name" value="WD-40 REPEAT PROTEIN"/>
    <property type="match status" value="1"/>
</dbReference>
<proteinExistence type="inferred from homology"/>
<evidence type="ECO:0000256" key="3">
    <source>
        <dbReference type="ARBA" id="ARBA00022490"/>
    </source>
</evidence>
<evidence type="ECO:0000256" key="6">
    <source>
        <dbReference type="ARBA" id="ARBA00022846"/>
    </source>
</evidence>
<dbReference type="CDD" id="cd00200">
    <property type="entry name" value="WD40"/>
    <property type="match status" value="1"/>
</dbReference>
<name>A0A1S3IMT4_LINAN</name>
<feature type="repeat" description="WD" evidence="13">
    <location>
        <begin position="109"/>
        <end position="152"/>
    </location>
</feature>
<evidence type="ECO:0000256" key="2">
    <source>
        <dbReference type="ARBA" id="ARBA00004496"/>
    </source>
</evidence>
<feature type="repeat" description="WD" evidence="13">
    <location>
        <begin position="420"/>
        <end position="454"/>
    </location>
</feature>
<comment type="subcellular location">
    <subcellularLocation>
        <location evidence="1">Cell projection</location>
        <location evidence="1">Cilium</location>
        <location evidence="1">Flagellum</location>
    </subcellularLocation>
    <subcellularLocation>
        <location evidence="2">Cytoplasm</location>
    </subcellularLocation>
</comment>
<evidence type="ECO:0000313" key="15">
    <source>
        <dbReference type="Proteomes" id="UP000085678"/>
    </source>
</evidence>
<dbReference type="SMART" id="SM00320">
    <property type="entry name" value="WD40"/>
    <property type="match status" value="12"/>
</dbReference>
<evidence type="ECO:0000256" key="1">
    <source>
        <dbReference type="ARBA" id="ARBA00004230"/>
    </source>
</evidence>
<accession>A0A1S3IMT4</accession>
<keyword evidence="15" id="KW-1185">Reference proteome</keyword>
<evidence type="ECO:0000256" key="10">
    <source>
        <dbReference type="ARBA" id="ARBA00029552"/>
    </source>
</evidence>